<name>A0A7W0CB29_9BACT</name>
<dbReference type="Pfam" id="PF11578">
    <property type="entry name" value="DUF3237"/>
    <property type="match status" value="1"/>
</dbReference>
<dbReference type="Proteomes" id="UP000525298">
    <property type="component" value="Unassembled WGS sequence"/>
</dbReference>
<dbReference type="PANTHER" id="PTHR37315">
    <property type="entry name" value="UPF0311 PROTEIN BLR7842"/>
    <property type="match status" value="1"/>
</dbReference>
<dbReference type="EMBL" id="JACDUS010000010">
    <property type="protein sequence ID" value="MBA2882478.1"/>
    <property type="molecule type" value="Genomic_DNA"/>
</dbReference>
<dbReference type="Gene3D" id="2.40.160.20">
    <property type="match status" value="1"/>
</dbReference>
<comment type="caution">
    <text evidence="1">The sequence shown here is derived from an EMBL/GenBank/DDBJ whole genome shotgun (WGS) entry which is preliminary data.</text>
</comment>
<evidence type="ECO:0000313" key="1">
    <source>
        <dbReference type="EMBL" id="MBA2882478.1"/>
    </source>
</evidence>
<dbReference type="AlphaFoldDB" id="A0A7W0CB29"/>
<reference evidence="1 2" key="1">
    <citation type="submission" date="2020-07" db="EMBL/GenBank/DDBJ databases">
        <title>Genomic Encyclopedia of Type Strains, Phase IV (KMG-IV): sequencing the most valuable type-strain genomes for metagenomic binning, comparative biology and taxonomic classification.</title>
        <authorList>
            <person name="Goeker M."/>
        </authorList>
    </citation>
    <scope>NUCLEOTIDE SEQUENCE [LARGE SCALE GENOMIC DNA]</scope>
    <source>
        <strain evidence="1 2">DSM 17721</strain>
    </source>
</reference>
<keyword evidence="2" id="KW-1185">Reference proteome</keyword>
<dbReference type="RefSeq" id="WP_181552116.1">
    <property type="nucleotide sequence ID" value="NZ_JACDUS010000010.1"/>
</dbReference>
<evidence type="ECO:0000313" key="2">
    <source>
        <dbReference type="Proteomes" id="UP000525298"/>
    </source>
</evidence>
<protein>
    <submittedName>
        <fullName evidence="1">Uncharacterized protein</fullName>
    </submittedName>
</protein>
<sequence length="135" mass="14902">MELIGPTPEGLKVHVYVTGGEVFGPNIQGEILPVGGDWLTIRPDGVGLLNVRATMNTEDGALIYTFYTGMTDFGENPYEKLLKGEVSQEESHVRCRPVLLTAHPDYTWLNRIFCLGIGRISADRSAIICDMYAVK</sequence>
<dbReference type="PANTHER" id="PTHR37315:SF1">
    <property type="entry name" value="UPF0311 PROTEIN BLR7842"/>
    <property type="match status" value="1"/>
</dbReference>
<accession>A0A7W0CB29</accession>
<gene>
    <name evidence="1" type="ORF">HNR65_002830</name>
</gene>
<proteinExistence type="predicted"/>
<organism evidence="1 2">
    <name type="scientific">Desulfosalsimonas propionicica</name>
    <dbReference type="NCBI Taxonomy" id="332175"/>
    <lineage>
        <taxon>Bacteria</taxon>
        <taxon>Pseudomonadati</taxon>
        <taxon>Thermodesulfobacteriota</taxon>
        <taxon>Desulfobacteria</taxon>
        <taxon>Desulfobacterales</taxon>
        <taxon>Desulfosalsimonadaceae</taxon>
        <taxon>Desulfosalsimonas</taxon>
    </lineage>
</organism>
<dbReference type="InterPro" id="IPR020915">
    <property type="entry name" value="UPF0311"/>
</dbReference>